<dbReference type="Gene3D" id="3.40.50.300">
    <property type="entry name" value="P-loop containing nucleotide triphosphate hydrolases"/>
    <property type="match status" value="1"/>
</dbReference>
<dbReference type="STRING" id="426702.SAMN04488099_10698"/>
<sequence>MIDNKTLTNLQFNQIRQEVKTYAIGDYTKAIIDNTTPDTTLQTVETKLQETTEARLIIDSGQHVPFMGLTQIKRLMDHVTKGMLLTPEELTEVADFLRSNRMIQTFFEKNQYQTPLLYSYSKGLTSFKRIEDTIYQKIHHQSIADEASSNLKKIRKHIGDKEKEIETRLTKFLSSSTNRSMIQDSLIVNKNGHYTIPVKSSYKNKISGNIVDQSSKGTTVYIEPSAVTKLNEQIALLKSQEQAEEYQILAELTGTLFETEQAINEAIELVTLLDTLFARAKYSRSIDGITPSVNKEERIMIRKGRHPLIKEESVPLDFELGTTYRGLVITGANAGGKTVVLKTVGLLTLMTMFGLQIPVTEGTEIAVMNKIFVDIGDQQAIENALSTFSGHMKNISDIMTKVGRHTLVLLDELGSGTEPNEGASLAIAIMETLYKQGALVVTTTHYGEIKQFATDHEDILPAAMAFDRETLTPKYILRVGEVGESQALWIARKMAMPDKLINKAALYIQNKSYSTEKQSFKPASQKQSGSVRLEPTLRFQKGDRVLLTDRDTIGLVYSDEGEQTLQVFVEDEIYEVRRKRVTLNASASQLYPDGYDLDSLFTDYHIRKRERDLERGSKKAHKVLDKEMRNRRLKKS</sequence>
<evidence type="ECO:0000313" key="7">
    <source>
        <dbReference type="EMBL" id="SEK79248.1"/>
    </source>
</evidence>
<dbReference type="SUPFAM" id="SSF48334">
    <property type="entry name" value="DNA repair protein MutS, domain III"/>
    <property type="match status" value="1"/>
</dbReference>
<dbReference type="GO" id="GO:0006298">
    <property type="term" value="P:mismatch repair"/>
    <property type="evidence" value="ECO:0007669"/>
    <property type="project" value="InterPro"/>
</dbReference>
<dbReference type="NCBIfam" id="TIGR01069">
    <property type="entry name" value="mutS2"/>
    <property type="match status" value="1"/>
</dbReference>
<name>A0A1H7JXD7_9LACT</name>
<evidence type="ECO:0000256" key="4">
    <source>
        <dbReference type="ARBA" id="ARBA00023125"/>
    </source>
</evidence>
<feature type="compositionally biased region" description="Basic and acidic residues" evidence="5">
    <location>
        <begin position="616"/>
        <end position="630"/>
    </location>
</feature>
<dbReference type="InterPro" id="IPR007696">
    <property type="entry name" value="DNA_mismatch_repair_MutS_core"/>
</dbReference>
<dbReference type="GO" id="GO:0045910">
    <property type="term" value="P:negative regulation of DNA recombination"/>
    <property type="evidence" value="ECO:0007669"/>
    <property type="project" value="InterPro"/>
</dbReference>
<dbReference type="PIRSF" id="PIRSF005814">
    <property type="entry name" value="MutS_YshD"/>
    <property type="match status" value="1"/>
</dbReference>
<dbReference type="Proteomes" id="UP000199081">
    <property type="component" value="Unassembled WGS sequence"/>
</dbReference>
<dbReference type="InterPro" id="IPR036187">
    <property type="entry name" value="DNA_mismatch_repair_MutS_sf"/>
</dbReference>
<dbReference type="Pfam" id="PF00488">
    <property type="entry name" value="MutS_V"/>
    <property type="match status" value="1"/>
</dbReference>
<feature type="region of interest" description="Disordered" evidence="5">
    <location>
        <begin position="616"/>
        <end position="636"/>
    </location>
</feature>
<dbReference type="InterPro" id="IPR005747">
    <property type="entry name" value="MutS2"/>
</dbReference>
<keyword evidence="8" id="KW-1185">Reference proteome</keyword>
<evidence type="ECO:0000256" key="2">
    <source>
        <dbReference type="ARBA" id="ARBA00022759"/>
    </source>
</evidence>
<evidence type="ECO:0000256" key="5">
    <source>
        <dbReference type="SAM" id="MobiDB-lite"/>
    </source>
</evidence>
<reference evidence="8" key="1">
    <citation type="submission" date="2016-10" db="EMBL/GenBank/DDBJ databases">
        <authorList>
            <person name="Varghese N."/>
            <person name="Submissions S."/>
        </authorList>
    </citation>
    <scope>NUCLEOTIDE SEQUENCE [LARGE SCALE GENOMIC DNA]</scope>
    <source>
        <strain evidence="8">DSM 19183</strain>
    </source>
</reference>
<keyword evidence="1" id="KW-0547">Nucleotide-binding</keyword>
<keyword evidence="2 7" id="KW-0378">Hydrolase</keyword>
<evidence type="ECO:0000313" key="8">
    <source>
        <dbReference type="Proteomes" id="UP000199081"/>
    </source>
</evidence>
<evidence type="ECO:0000259" key="6">
    <source>
        <dbReference type="PROSITE" id="PS00486"/>
    </source>
</evidence>
<dbReference type="GO" id="GO:0140664">
    <property type="term" value="F:ATP-dependent DNA damage sensor activity"/>
    <property type="evidence" value="ECO:0007669"/>
    <property type="project" value="InterPro"/>
</dbReference>
<dbReference type="Gene3D" id="1.10.1420.10">
    <property type="match status" value="2"/>
</dbReference>
<gene>
    <name evidence="7" type="ORF">SAMN04488099_10698</name>
</gene>
<evidence type="ECO:0000256" key="3">
    <source>
        <dbReference type="ARBA" id="ARBA00022840"/>
    </source>
</evidence>
<dbReference type="SMART" id="SM00533">
    <property type="entry name" value="MUTSd"/>
    <property type="match status" value="1"/>
</dbReference>
<dbReference type="PROSITE" id="PS00486">
    <property type="entry name" value="DNA_MISMATCH_REPAIR_2"/>
    <property type="match status" value="1"/>
</dbReference>
<dbReference type="SUPFAM" id="SSF52540">
    <property type="entry name" value="P-loop containing nucleoside triphosphate hydrolases"/>
    <property type="match status" value="1"/>
</dbReference>
<keyword evidence="2 7" id="KW-0540">Nuclease</keyword>
<dbReference type="GO" id="GO:0030983">
    <property type="term" value="F:mismatched DNA binding"/>
    <property type="evidence" value="ECO:0007669"/>
    <property type="project" value="InterPro"/>
</dbReference>
<dbReference type="GO" id="GO:0004519">
    <property type="term" value="F:endonuclease activity"/>
    <property type="evidence" value="ECO:0007669"/>
    <property type="project" value="UniProtKB-KW"/>
</dbReference>
<accession>A0A1H7JXD7</accession>
<dbReference type="PANTHER" id="PTHR48466">
    <property type="entry name" value="OS10G0509000 PROTEIN-RELATED"/>
    <property type="match status" value="1"/>
</dbReference>
<dbReference type="AlphaFoldDB" id="A0A1H7JXD7"/>
<feature type="domain" description="DNA mismatch repair proteins mutS family" evidence="6">
    <location>
        <begin position="406"/>
        <end position="422"/>
    </location>
</feature>
<dbReference type="RefSeq" id="WP_091480531.1">
    <property type="nucleotide sequence ID" value="NZ_BJYC01000008.1"/>
</dbReference>
<dbReference type="OrthoDB" id="9808166at2"/>
<dbReference type="InterPro" id="IPR045076">
    <property type="entry name" value="MutS"/>
</dbReference>
<keyword evidence="4" id="KW-0238">DNA-binding</keyword>
<keyword evidence="3" id="KW-0067">ATP-binding</keyword>
<protein>
    <submittedName>
        <fullName evidence="7">DsDNA-specific endonuclease/ATPase MutS2</fullName>
    </submittedName>
</protein>
<evidence type="ECO:0000256" key="1">
    <source>
        <dbReference type="ARBA" id="ARBA00022741"/>
    </source>
</evidence>
<dbReference type="GO" id="GO:0016887">
    <property type="term" value="F:ATP hydrolysis activity"/>
    <property type="evidence" value="ECO:0007669"/>
    <property type="project" value="InterPro"/>
</dbReference>
<dbReference type="InterPro" id="IPR027417">
    <property type="entry name" value="P-loop_NTPase"/>
</dbReference>
<dbReference type="SMART" id="SM00534">
    <property type="entry name" value="MUTSac"/>
    <property type="match status" value="1"/>
</dbReference>
<organism evidence="7 8">
    <name type="scientific">Alkalibacterium pelagium</name>
    <dbReference type="NCBI Taxonomy" id="426702"/>
    <lineage>
        <taxon>Bacteria</taxon>
        <taxon>Bacillati</taxon>
        <taxon>Bacillota</taxon>
        <taxon>Bacilli</taxon>
        <taxon>Lactobacillales</taxon>
        <taxon>Carnobacteriaceae</taxon>
        <taxon>Alkalibacterium</taxon>
    </lineage>
</organism>
<dbReference type="EMBL" id="FNZU01000006">
    <property type="protein sequence ID" value="SEK79248.1"/>
    <property type="molecule type" value="Genomic_DNA"/>
</dbReference>
<keyword evidence="2 7" id="KW-0255">Endonuclease</keyword>
<proteinExistence type="predicted"/>
<dbReference type="GO" id="GO:0005524">
    <property type="term" value="F:ATP binding"/>
    <property type="evidence" value="ECO:0007669"/>
    <property type="project" value="UniProtKB-KW"/>
</dbReference>
<dbReference type="InterPro" id="IPR000432">
    <property type="entry name" value="DNA_mismatch_repair_MutS_C"/>
</dbReference>
<dbReference type="PANTHER" id="PTHR48466:SF2">
    <property type="entry name" value="OS10G0509000 PROTEIN"/>
    <property type="match status" value="1"/>
</dbReference>